<name>A0A7R8WLD7_9CRUS</name>
<protein>
    <submittedName>
        <fullName evidence="1">Uncharacterized protein</fullName>
    </submittedName>
</protein>
<sequence length="128" mass="14507">MFRPSVMTLRSKIADLNALLVALASDLLSMAEIISAIGSAISNTPMSDLENILHASSCSDTEVVSVMVIIFLDAMPHHDNQNDLRYHPLCPWSPSKHEKLRDSLQIFWWWLPCALVLPYCRSWIFHVT</sequence>
<gene>
    <name evidence="1" type="ORF">CTOB1V02_LOCUS9055</name>
</gene>
<dbReference type="AlphaFoldDB" id="A0A7R8WLD7"/>
<accession>A0A7R8WLD7</accession>
<reference evidence="1" key="1">
    <citation type="submission" date="2020-11" db="EMBL/GenBank/DDBJ databases">
        <authorList>
            <person name="Tran Van P."/>
        </authorList>
    </citation>
    <scope>NUCLEOTIDE SEQUENCE</scope>
</reference>
<dbReference type="EMBL" id="OB663280">
    <property type="protein sequence ID" value="CAD7231203.1"/>
    <property type="molecule type" value="Genomic_DNA"/>
</dbReference>
<proteinExistence type="predicted"/>
<organism evidence="1">
    <name type="scientific">Cyprideis torosa</name>
    <dbReference type="NCBI Taxonomy" id="163714"/>
    <lineage>
        <taxon>Eukaryota</taxon>
        <taxon>Metazoa</taxon>
        <taxon>Ecdysozoa</taxon>
        <taxon>Arthropoda</taxon>
        <taxon>Crustacea</taxon>
        <taxon>Oligostraca</taxon>
        <taxon>Ostracoda</taxon>
        <taxon>Podocopa</taxon>
        <taxon>Podocopida</taxon>
        <taxon>Cytherocopina</taxon>
        <taxon>Cytheroidea</taxon>
        <taxon>Cytherideidae</taxon>
        <taxon>Cyprideis</taxon>
    </lineage>
</organism>
<evidence type="ECO:0000313" key="1">
    <source>
        <dbReference type="EMBL" id="CAD7231203.1"/>
    </source>
</evidence>